<dbReference type="Proteomes" id="UP000777482">
    <property type="component" value="Unassembled WGS sequence"/>
</dbReference>
<accession>A0A9P6VZN7</accession>
<dbReference type="GO" id="GO:0005737">
    <property type="term" value="C:cytoplasm"/>
    <property type="evidence" value="ECO:0007669"/>
    <property type="project" value="UniProtKB-SubCell"/>
</dbReference>
<comment type="similarity">
    <text evidence="3">Belongs to the peptidase S9C family.</text>
</comment>
<feature type="region of interest" description="Disordered" evidence="9">
    <location>
        <begin position="306"/>
        <end position="361"/>
    </location>
</feature>
<dbReference type="OrthoDB" id="43744at2759"/>
<dbReference type="EMBL" id="PUHQ01000052">
    <property type="protein sequence ID" value="KAG0659593.1"/>
    <property type="molecule type" value="Genomic_DNA"/>
</dbReference>
<evidence type="ECO:0000256" key="1">
    <source>
        <dbReference type="ARBA" id="ARBA00000721"/>
    </source>
</evidence>
<evidence type="ECO:0000259" key="10">
    <source>
        <dbReference type="Pfam" id="PF00326"/>
    </source>
</evidence>
<evidence type="ECO:0000259" key="11">
    <source>
        <dbReference type="Pfam" id="PF19283"/>
    </source>
</evidence>
<dbReference type="PANTHER" id="PTHR42776:SF4">
    <property type="entry name" value="ACYLAMINO-ACID-RELEASING ENZYME"/>
    <property type="match status" value="1"/>
</dbReference>
<reference evidence="12 13" key="1">
    <citation type="submission" date="2020-11" db="EMBL/GenBank/DDBJ databases">
        <title>Kefir isolates.</title>
        <authorList>
            <person name="Marcisauskas S."/>
            <person name="Kim Y."/>
            <person name="Blasche S."/>
        </authorList>
    </citation>
    <scope>NUCLEOTIDE SEQUENCE [LARGE SCALE GENOMIC DNA]</scope>
    <source>
        <strain evidence="12 13">KR</strain>
    </source>
</reference>
<organism evidence="12 13">
    <name type="scientific">Rhodotorula mucilaginosa</name>
    <name type="common">Yeast</name>
    <name type="synonym">Rhodotorula rubra</name>
    <dbReference type="NCBI Taxonomy" id="5537"/>
    <lineage>
        <taxon>Eukaryota</taxon>
        <taxon>Fungi</taxon>
        <taxon>Dikarya</taxon>
        <taxon>Basidiomycota</taxon>
        <taxon>Pucciniomycotina</taxon>
        <taxon>Microbotryomycetes</taxon>
        <taxon>Sporidiobolales</taxon>
        <taxon>Sporidiobolaceae</taxon>
        <taxon>Rhodotorula</taxon>
    </lineage>
</organism>
<dbReference type="InterPro" id="IPR029058">
    <property type="entry name" value="AB_hydrolase_fold"/>
</dbReference>
<dbReference type="Pfam" id="PF00326">
    <property type="entry name" value="Peptidase_S9"/>
    <property type="match status" value="1"/>
</dbReference>
<comment type="catalytic activity">
    <reaction evidence="1">
        <text>Cleavage of an N-acetyl or N-formyl amino acid from the N-terminus of a polypeptide.</text>
        <dbReference type="EC" id="3.4.19.1"/>
    </reaction>
</comment>
<keyword evidence="13" id="KW-1185">Reference proteome</keyword>
<feature type="region of interest" description="Disordered" evidence="9">
    <location>
        <begin position="1"/>
        <end position="25"/>
    </location>
</feature>
<evidence type="ECO:0000256" key="5">
    <source>
        <dbReference type="ARBA" id="ARBA00012917"/>
    </source>
</evidence>
<keyword evidence="7" id="KW-0378">Hydrolase</keyword>
<dbReference type="Pfam" id="PF19283">
    <property type="entry name" value="APEH_N"/>
    <property type="match status" value="1"/>
</dbReference>
<feature type="compositionally biased region" description="Low complexity" evidence="9">
    <location>
        <begin position="489"/>
        <end position="511"/>
    </location>
</feature>
<name>A0A9P6VZN7_RHOMI</name>
<dbReference type="SUPFAM" id="SSF53474">
    <property type="entry name" value="alpha/beta-Hydrolases"/>
    <property type="match status" value="1"/>
</dbReference>
<gene>
    <name evidence="12" type="ORF">C6P46_005084</name>
</gene>
<feature type="compositionally biased region" description="Basic and acidic residues" evidence="9">
    <location>
        <begin position="11"/>
        <end position="25"/>
    </location>
</feature>
<dbReference type="GO" id="GO:0006508">
    <property type="term" value="P:proteolysis"/>
    <property type="evidence" value="ECO:0007669"/>
    <property type="project" value="InterPro"/>
</dbReference>
<sequence>MTETRPATGEQPRDQAGSDREEQQRRLDQTLALTQELFEAPTVTSARGDRVHLVYSQKSLSAQTKRTLTQTLTLDDRSLAVESRSPITETSPEVKHVAFSPNGKLQALFRVVPQKKEGGGERKVIEVVQIDEGRKVAELDVTKKHGDWYFDPTFGPPTWHPDSSALVYTAEAPAPEPPKDSKQPQRPFPKKFDYTPDFGETFIGKKEPTLFLLDLSSSSDDEEEEGALTVHRLTDLTTFGDDGTVFGQPAFLPTQRQANENEKKGEYHLVATAYSPTDDQRKLGIVYCQNRRARICLLRVKWDHTSAGPSPDAEDPVAHGDGDKKGGFRVVEAVPISPAERSARSPRVVPPSPAPDKRDTNQQFRIVYVSNALGGVHASCAKLQIATLSLSPSSSSVSILADRTLVPVVQTPTNLNGVSDFPGLYIDQLPAEPFLHFKAEGEGEGVAEGTKIAFTSGWRSRRVPLVVDLESGEVENLAPWPTATITTRSSGSDDPLPYLSSSLSSSSSNDLSSYSVLGTDGRGKVLATRSAPGTPPQIVACDLAVVEGSKGRAWTVLRKPSFSQKLTRALDKIEYTLLPLPKHEPTELILVSPCPVSTTTTGTTVPPLLVQPHGGPHSQAVTEFSYSRAAAVLHGYRFVDVNYPGSTGFGQKTIDDLPPLLGTLEVEATLAAGRYLAEVGLASRERNKNLLMGGSHGGWTACHLTARWPGEYGAVVMRNPVTDLVANASMTDIPDWCYEEAGIAYPLGVGGPPSLVSPEDYRRFYEISPMRHAERVTTPTLLLIGMEDRRVPPNQGRAWYHALKKAKNVDVEMMTFPGNSHPIAETVEAEWVAWESGLRWLTKYTDFSS</sequence>
<comment type="subcellular location">
    <subcellularLocation>
        <location evidence="2">Cytoplasm</location>
    </subcellularLocation>
</comment>
<evidence type="ECO:0000256" key="6">
    <source>
        <dbReference type="ARBA" id="ARBA00022490"/>
    </source>
</evidence>
<evidence type="ECO:0000256" key="2">
    <source>
        <dbReference type="ARBA" id="ARBA00004496"/>
    </source>
</evidence>
<dbReference type="SUPFAM" id="SSF82171">
    <property type="entry name" value="DPP6 N-terminal domain-like"/>
    <property type="match status" value="1"/>
</dbReference>
<evidence type="ECO:0000256" key="4">
    <source>
        <dbReference type="ARBA" id="ARBA00011881"/>
    </source>
</evidence>
<evidence type="ECO:0000313" key="13">
    <source>
        <dbReference type="Proteomes" id="UP000777482"/>
    </source>
</evidence>
<comment type="subunit">
    <text evidence="4">Homotetramer.</text>
</comment>
<dbReference type="PANTHER" id="PTHR42776">
    <property type="entry name" value="SERINE PEPTIDASE S9 FAMILY MEMBER"/>
    <property type="match status" value="1"/>
</dbReference>
<evidence type="ECO:0000256" key="8">
    <source>
        <dbReference type="ARBA" id="ARBA00032829"/>
    </source>
</evidence>
<dbReference type="GO" id="GO:0008242">
    <property type="term" value="F:omega peptidase activity"/>
    <property type="evidence" value="ECO:0007669"/>
    <property type="project" value="UniProtKB-EC"/>
</dbReference>
<comment type="caution">
    <text evidence="12">The sequence shown here is derived from an EMBL/GenBank/DDBJ whole genome shotgun (WGS) entry which is preliminary data.</text>
</comment>
<feature type="region of interest" description="Disordered" evidence="9">
    <location>
        <begin position="172"/>
        <end position="191"/>
    </location>
</feature>
<protein>
    <recommendedName>
        <fullName evidence="5">acylaminoacyl-peptidase</fullName>
        <ecNumber evidence="5">3.4.19.1</ecNumber>
    </recommendedName>
    <alternativeName>
        <fullName evidence="8">Dipeptidyl-peptidase V</fullName>
    </alternativeName>
</protein>
<evidence type="ECO:0000256" key="7">
    <source>
        <dbReference type="ARBA" id="ARBA00022801"/>
    </source>
</evidence>
<feature type="region of interest" description="Disordered" evidence="9">
    <location>
        <begin position="483"/>
        <end position="511"/>
    </location>
</feature>
<dbReference type="InterPro" id="IPR045550">
    <property type="entry name" value="AARE_N"/>
</dbReference>
<dbReference type="GO" id="GO:0004252">
    <property type="term" value="F:serine-type endopeptidase activity"/>
    <property type="evidence" value="ECO:0007669"/>
    <property type="project" value="TreeGrafter"/>
</dbReference>
<dbReference type="AlphaFoldDB" id="A0A9P6VZN7"/>
<dbReference type="InterPro" id="IPR001375">
    <property type="entry name" value="Peptidase_S9_cat"/>
</dbReference>
<dbReference type="Gene3D" id="3.40.50.1820">
    <property type="entry name" value="alpha/beta hydrolase"/>
    <property type="match status" value="1"/>
</dbReference>
<feature type="domain" description="Acylamino-acid-releasing enzyme N-terminal" evidence="11">
    <location>
        <begin position="24"/>
        <end position="479"/>
    </location>
</feature>
<evidence type="ECO:0000256" key="9">
    <source>
        <dbReference type="SAM" id="MobiDB-lite"/>
    </source>
</evidence>
<feature type="compositionally biased region" description="Basic and acidic residues" evidence="9">
    <location>
        <begin position="316"/>
        <end position="326"/>
    </location>
</feature>
<keyword evidence="6" id="KW-0963">Cytoplasm</keyword>
<dbReference type="EC" id="3.4.19.1" evidence="5"/>
<evidence type="ECO:0000256" key="3">
    <source>
        <dbReference type="ARBA" id="ARBA00010040"/>
    </source>
</evidence>
<proteinExistence type="inferred from homology"/>
<evidence type="ECO:0000313" key="12">
    <source>
        <dbReference type="EMBL" id="KAG0659593.1"/>
    </source>
</evidence>
<feature type="domain" description="Peptidase S9 prolyl oligopeptidase catalytic" evidence="10">
    <location>
        <begin position="629"/>
        <end position="845"/>
    </location>
</feature>